<organism evidence="5 6">
    <name type="scientific">Rhodnius prolixus</name>
    <name type="common">Triatomid bug</name>
    <dbReference type="NCBI Taxonomy" id="13249"/>
    <lineage>
        <taxon>Eukaryota</taxon>
        <taxon>Metazoa</taxon>
        <taxon>Ecdysozoa</taxon>
        <taxon>Arthropoda</taxon>
        <taxon>Hexapoda</taxon>
        <taxon>Insecta</taxon>
        <taxon>Pterygota</taxon>
        <taxon>Neoptera</taxon>
        <taxon>Paraneoptera</taxon>
        <taxon>Hemiptera</taxon>
        <taxon>Heteroptera</taxon>
        <taxon>Panheteroptera</taxon>
        <taxon>Cimicomorpha</taxon>
        <taxon>Reduviidae</taxon>
        <taxon>Triatominae</taxon>
        <taxon>Rhodnius</taxon>
    </lineage>
</organism>
<dbReference type="InterPro" id="IPR008952">
    <property type="entry name" value="Tetraspanin_EC2_sf"/>
</dbReference>
<dbReference type="HOGENOM" id="CLU_031425_0_0_1"/>
<dbReference type="AlphaFoldDB" id="T1HTB8"/>
<proteinExistence type="predicted"/>
<dbReference type="EnsemblMetazoa" id="RPRC007288-RA">
    <property type="protein sequence ID" value="RPRC007288-PA"/>
    <property type="gene ID" value="RPRC007288"/>
</dbReference>
<comment type="subcellular location">
    <subcellularLocation>
        <location evidence="1">Membrane</location>
        <topology evidence="1">Multi-pass membrane protein</topology>
    </subcellularLocation>
</comment>
<reference evidence="5" key="1">
    <citation type="submission" date="2015-05" db="UniProtKB">
        <authorList>
            <consortium name="EnsemblMetazoa"/>
        </authorList>
    </citation>
    <scope>IDENTIFICATION</scope>
</reference>
<dbReference type="Proteomes" id="UP000015103">
    <property type="component" value="Unassembled WGS sequence"/>
</dbReference>
<dbReference type="InParanoid" id="T1HTB8"/>
<dbReference type="GO" id="GO:0005886">
    <property type="term" value="C:plasma membrane"/>
    <property type="evidence" value="ECO:0007669"/>
    <property type="project" value="TreeGrafter"/>
</dbReference>
<dbReference type="VEuPathDB" id="VectorBase:RPRC007288"/>
<dbReference type="OMA" id="QDVAMRY"/>
<name>T1HTB8_RHOPR</name>
<keyword evidence="4" id="KW-0472">Membrane</keyword>
<dbReference type="PANTHER" id="PTHR19282">
    <property type="entry name" value="TETRASPANIN"/>
    <property type="match status" value="1"/>
</dbReference>
<keyword evidence="6" id="KW-1185">Reference proteome</keyword>
<evidence type="ECO:0000256" key="1">
    <source>
        <dbReference type="ARBA" id="ARBA00004141"/>
    </source>
</evidence>
<protein>
    <submittedName>
        <fullName evidence="5">Uncharacterized protein</fullName>
    </submittedName>
</protein>
<keyword evidence="2" id="KW-0812">Transmembrane</keyword>
<accession>T1HTB8</accession>
<dbReference type="SUPFAM" id="SSF48652">
    <property type="entry name" value="Tetraspanin"/>
    <property type="match status" value="1"/>
</dbReference>
<dbReference type="CDD" id="cd03127">
    <property type="entry name" value="tetraspanin_LEL"/>
    <property type="match status" value="1"/>
</dbReference>
<dbReference type="Pfam" id="PF00335">
    <property type="entry name" value="Tetraspanin"/>
    <property type="match status" value="1"/>
</dbReference>
<dbReference type="Gene3D" id="1.10.1450.10">
    <property type="entry name" value="Tetraspanin"/>
    <property type="match status" value="1"/>
</dbReference>
<dbReference type="eggNOG" id="ENOG502RYZH">
    <property type="taxonomic scope" value="Eukaryota"/>
</dbReference>
<dbReference type="STRING" id="13249.T1HTB8"/>
<evidence type="ECO:0000256" key="3">
    <source>
        <dbReference type="ARBA" id="ARBA00022989"/>
    </source>
</evidence>
<sequence length="387" mass="42857">MRYYRLWIYTCNALLFISVLGFCIVAAKVLVFDPRRLLVPYLSLTQPSFLYAYAALIFQSGLLQLIGCLGAQRLNEKLLNVYWLLILVLLLGDVLLGVVWLFRFDRIATELKPWLEQSLARSYGVDAQFTTLWDAIQTQYRCCGANGHNDFPIFNHTLDAGNNFSMVLPSSCCRERPLVAAAFRNRMVHTISSTTTTAAPIEAPALLARKTAGSTTISPLSAHLLHRDSCHEKILTWLIHTAHILFVIGYCVIAFIKLCFLGILRYEIREMIQKIKLVQESNEKAEGDISKCAKQNNGTILQAPQQQNNIGKNSTDLFNSDLIRESIDSPVGRVSGPGKRHVSTVLTQAADAGTDSDTNSHCALILCDGPESGGGANGNNNYEMGEI</sequence>
<evidence type="ECO:0000256" key="2">
    <source>
        <dbReference type="ARBA" id="ARBA00022692"/>
    </source>
</evidence>
<dbReference type="PANTHER" id="PTHR19282:SF554">
    <property type="entry name" value="ANTIGEN, PUTATIVE-RELATED"/>
    <property type="match status" value="1"/>
</dbReference>
<dbReference type="InterPro" id="IPR018499">
    <property type="entry name" value="Tetraspanin/Peripherin"/>
</dbReference>
<evidence type="ECO:0000313" key="6">
    <source>
        <dbReference type="Proteomes" id="UP000015103"/>
    </source>
</evidence>
<dbReference type="EMBL" id="ACPB03016378">
    <property type="status" value="NOT_ANNOTATED_CDS"/>
    <property type="molecule type" value="Genomic_DNA"/>
</dbReference>
<keyword evidence="3" id="KW-1133">Transmembrane helix</keyword>
<evidence type="ECO:0000256" key="4">
    <source>
        <dbReference type="ARBA" id="ARBA00023136"/>
    </source>
</evidence>
<evidence type="ECO:0000313" key="5">
    <source>
        <dbReference type="EnsemblMetazoa" id="RPRC007288-PA"/>
    </source>
</evidence>